<name>A0A815U2X0_9BILA</name>
<feature type="non-terminal residue" evidence="2">
    <location>
        <position position="45"/>
    </location>
</feature>
<dbReference type="Proteomes" id="UP000681722">
    <property type="component" value="Unassembled WGS sequence"/>
</dbReference>
<organism evidence="2 4">
    <name type="scientific">Didymodactylos carnosus</name>
    <dbReference type="NCBI Taxonomy" id="1234261"/>
    <lineage>
        <taxon>Eukaryota</taxon>
        <taxon>Metazoa</taxon>
        <taxon>Spiralia</taxon>
        <taxon>Gnathifera</taxon>
        <taxon>Rotifera</taxon>
        <taxon>Eurotatoria</taxon>
        <taxon>Bdelloidea</taxon>
        <taxon>Philodinida</taxon>
        <taxon>Philodinidae</taxon>
        <taxon>Didymodactylos</taxon>
    </lineage>
</organism>
<accession>A0A815U2X0</accession>
<gene>
    <name evidence="2" type="ORF">GPM918_LOCUS37005</name>
    <name evidence="3" type="ORF">SRO942_LOCUS37762</name>
</gene>
<feature type="region of interest" description="Disordered" evidence="1">
    <location>
        <begin position="24"/>
        <end position="45"/>
    </location>
</feature>
<feature type="non-terminal residue" evidence="2">
    <location>
        <position position="1"/>
    </location>
</feature>
<reference evidence="2" key="1">
    <citation type="submission" date="2021-02" db="EMBL/GenBank/DDBJ databases">
        <authorList>
            <person name="Nowell W R."/>
        </authorList>
    </citation>
    <scope>NUCLEOTIDE SEQUENCE</scope>
</reference>
<evidence type="ECO:0000313" key="2">
    <source>
        <dbReference type="EMBL" id="CAF1508540.1"/>
    </source>
</evidence>
<evidence type="ECO:0000256" key="1">
    <source>
        <dbReference type="SAM" id="MobiDB-lite"/>
    </source>
</evidence>
<dbReference type="AlphaFoldDB" id="A0A815U2X0"/>
<comment type="caution">
    <text evidence="2">The sequence shown here is derived from an EMBL/GenBank/DDBJ whole genome shotgun (WGS) entry which is preliminary data.</text>
</comment>
<dbReference type="EMBL" id="CAJNOQ010022971">
    <property type="protein sequence ID" value="CAF1508540.1"/>
    <property type="molecule type" value="Genomic_DNA"/>
</dbReference>
<dbReference type="EMBL" id="CAJOBC010088507">
    <property type="protein sequence ID" value="CAF4369511.1"/>
    <property type="molecule type" value="Genomic_DNA"/>
</dbReference>
<dbReference type="Proteomes" id="UP000663829">
    <property type="component" value="Unassembled WGS sequence"/>
</dbReference>
<evidence type="ECO:0000313" key="4">
    <source>
        <dbReference type="Proteomes" id="UP000663829"/>
    </source>
</evidence>
<sequence>MSTITRDEMIKLFQEIKEEIRNKEKKLNDLKDRSPLNFGDHEELM</sequence>
<keyword evidence="4" id="KW-1185">Reference proteome</keyword>
<proteinExistence type="predicted"/>
<protein>
    <submittedName>
        <fullName evidence="2">Uncharacterized protein</fullName>
    </submittedName>
</protein>
<evidence type="ECO:0000313" key="3">
    <source>
        <dbReference type="EMBL" id="CAF4369511.1"/>
    </source>
</evidence>